<name>A0A345L4X3_9CAUD</name>
<dbReference type="RefSeq" id="YP_010097006.1">
    <property type="nucleotide sequence ID" value="NC_055755.1"/>
</dbReference>
<dbReference type="Proteomes" id="UP000259879">
    <property type="component" value="Segment"/>
</dbReference>
<gene>
    <name evidence="2" type="primary">45</name>
    <name evidence="2" type="ORF">SEA_NATB6_45</name>
</gene>
<dbReference type="InterPro" id="IPR055657">
    <property type="entry name" value="DUF7233"/>
</dbReference>
<dbReference type="Pfam" id="PF23880">
    <property type="entry name" value="DUF7233"/>
    <property type="match status" value="1"/>
</dbReference>
<reference evidence="2 3" key="1">
    <citation type="submission" date="2018-06" db="EMBL/GenBank/DDBJ databases">
        <authorList>
            <person name="Burkert N.A."/>
            <person name="Costello E."/>
            <person name="Grana D.J."/>
            <person name="Pejavara N.C."/>
            <person name="Picknally G.M."/>
            <person name="Christen E.M."/>
            <person name="Williams K.C."/>
            <person name="Merlino C.O."/>
            <person name="McCann M.P."/>
            <person name="Lee-Soety J.Y."/>
            <person name="Washington J.M."/>
            <person name="Garlena R.A."/>
            <person name="Russell D.A."/>
            <person name="Pope W.H."/>
            <person name="Jacobs-Sera D."/>
            <person name="Hendrix R.W."/>
            <person name="Hatfull G.F."/>
        </authorList>
    </citation>
    <scope>NUCLEOTIDE SEQUENCE [LARGE SCALE GENOMIC DNA]</scope>
</reference>
<feature type="domain" description="DUF7233" evidence="1">
    <location>
        <begin position="5"/>
        <end position="107"/>
    </location>
</feature>
<protein>
    <recommendedName>
        <fullName evidence="1">DUF7233 domain-containing protein</fullName>
    </recommendedName>
</protein>
<proteinExistence type="predicted"/>
<evidence type="ECO:0000259" key="1">
    <source>
        <dbReference type="Pfam" id="PF23880"/>
    </source>
</evidence>
<keyword evidence="3" id="KW-1185">Reference proteome</keyword>
<dbReference type="KEGG" id="vg:65114667"/>
<dbReference type="GeneID" id="65114667"/>
<sequence length="107" mass="11548">MDSSPTVVDFHTTVWIEFGGFAILPTGTKVMLDSARPVTEEGYQFLTVTVHCVYDYSPFADATAPAFEFQAVVLRVADDGTLLPLSDPVTCISSPSGDGDRITTIKE</sequence>
<dbReference type="EMBL" id="MH536824">
    <property type="protein sequence ID" value="AXH50325.1"/>
    <property type="molecule type" value="Genomic_DNA"/>
</dbReference>
<evidence type="ECO:0000313" key="2">
    <source>
        <dbReference type="EMBL" id="AXH50325.1"/>
    </source>
</evidence>
<organism evidence="2 3">
    <name type="scientific">Gordonia phage NatB6</name>
    <dbReference type="NCBI Taxonomy" id="2250322"/>
    <lineage>
        <taxon>Viruses</taxon>
        <taxon>Duplodnaviria</taxon>
        <taxon>Heunggongvirae</taxon>
        <taxon>Uroviricota</taxon>
        <taxon>Caudoviricetes</taxon>
        <taxon>Zierdtviridae</taxon>
        <taxon>Emilbogenvirinae</taxon>
        <taxon>Foxborovirus</taxon>
        <taxon>Foxborovirus NatB6</taxon>
    </lineage>
</organism>
<evidence type="ECO:0000313" key="3">
    <source>
        <dbReference type="Proteomes" id="UP000259879"/>
    </source>
</evidence>
<accession>A0A345L4X3</accession>